<reference evidence="2 3" key="1">
    <citation type="submission" date="2022-05" db="EMBL/GenBank/DDBJ databases">
        <authorList>
            <consortium name="Genoscope - CEA"/>
            <person name="William W."/>
        </authorList>
    </citation>
    <scope>NUCLEOTIDE SEQUENCE [LARGE SCALE GENOMIC DNA]</scope>
</reference>
<keyword evidence="3" id="KW-1185">Reference proteome</keyword>
<feature type="compositionally biased region" description="Acidic residues" evidence="1">
    <location>
        <begin position="34"/>
        <end position="57"/>
    </location>
</feature>
<gene>
    <name evidence="2" type="ORF">PEVE_00008353</name>
</gene>
<evidence type="ECO:0000313" key="2">
    <source>
        <dbReference type="EMBL" id="CAH3020737.1"/>
    </source>
</evidence>
<dbReference type="EMBL" id="CALNXI010000157">
    <property type="protein sequence ID" value="CAH3020737.1"/>
    <property type="molecule type" value="Genomic_DNA"/>
</dbReference>
<protein>
    <submittedName>
        <fullName evidence="2">Uncharacterized protein</fullName>
    </submittedName>
</protein>
<proteinExistence type="predicted"/>
<accession>A0ABN8LXP0</accession>
<name>A0ABN8LXP0_9CNID</name>
<feature type="region of interest" description="Disordered" evidence="1">
    <location>
        <begin position="1"/>
        <end position="58"/>
    </location>
</feature>
<evidence type="ECO:0000256" key="1">
    <source>
        <dbReference type="SAM" id="MobiDB-lite"/>
    </source>
</evidence>
<organism evidence="2 3">
    <name type="scientific">Porites evermanni</name>
    <dbReference type="NCBI Taxonomy" id="104178"/>
    <lineage>
        <taxon>Eukaryota</taxon>
        <taxon>Metazoa</taxon>
        <taxon>Cnidaria</taxon>
        <taxon>Anthozoa</taxon>
        <taxon>Hexacorallia</taxon>
        <taxon>Scleractinia</taxon>
        <taxon>Fungiina</taxon>
        <taxon>Poritidae</taxon>
        <taxon>Porites</taxon>
    </lineage>
</organism>
<dbReference type="Proteomes" id="UP001159427">
    <property type="component" value="Unassembled WGS sequence"/>
</dbReference>
<sequence>MEEEGEEDRDLAEEDSKEDDDQAADSDEHKQQEEDSADDEHQEDSTNEEEDEEDELDSYQVNLSELLRMENSETPRRQWLVGYYHYLQSLSRKALSQRHAEQHAGRTIISYLTLLEKFFKFAEGVQYDQNPLYYGDKQIIESIKRVISNISAWGSLIHKQYKTDEWCRQLREMKERVRPDDIVDLDETEPAK</sequence>
<comment type="caution">
    <text evidence="2">The sequence shown here is derived from an EMBL/GenBank/DDBJ whole genome shotgun (WGS) entry which is preliminary data.</text>
</comment>
<evidence type="ECO:0000313" key="3">
    <source>
        <dbReference type="Proteomes" id="UP001159427"/>
    </source>
</evidence>
<feature type="non-terminal residue" evidence="2">
    <location>
        <position position="192"/>
    </location>
</feature>
<feature type="compositionally biased region" description="Acidic residues" evidence="1">
    <location>
        <begin position="1"/>
        <end position="25"/>
    </location>
</feature>